<gene>
    <name evidence="2" type="ORF">TeGR_g2417</name>
</gene>
<comment type="caution">
    <text evidence="2">The sequence shown here is derived from an EMBL/GenBank/DDBJ whole genome shotgun (WGS) entry which is preliminary data.</text>
</comment>
<accession>A0ABQ6M6W0</accession>
<keyword evidence="1" id="KW-0732">Signal</keyword>
<keyword evidence="3" id="KW-1185">Reference proteome</keyword>
<evidence type="ECO:0000256" key="1">
    <source>
        <dbReference type="SAM" id="SignalP"/>
    </source>
</evidence>
<proteinExistence type="predicted"/>
<dbReference type="EMBL" id="BRYB01001214">
    <property type="protein sequence ID" value="GMI20669.1"/>
    <property type="molecule type" value="Genomic_DNA"/>
</dbReference>
<organism evidence="2 3">
    <name type="scientific">Tetraparma gracilis</name>
    <dbReference type="NCBI Taxonomy" id="2962635"/>
    <lineage>
        <taxon>Eukaryota</taxon>
        <taxon>Sar</taxon>
        <taxon>Stramenopiles</taxon>
        <taxon>Ochrophyta</taxon>
        <taxon>Bolidophyceae</taxon>
        <taxon>Parmales</taxon>
        <taxon>Triparmaceae</taxon>
        <taxon>Tetraparma</taxon>
    </lineage>
</organism>
<name>A0ABQ6M6W0_9STRA</name>
<protein>
    <submittedName>
        <fullName evidence="2">Uncharacterized protein</fullName>
    </submittedName>
</protein>
<feature type="signal peptide" evidence="1">
    <location>
        <begin position="1"/>
        <end position="19"/>
    </location>
</feature>
<dbReference type="Proteomes" id="UP001165060">
    <property type="component" value="Unassembled WGS sequence"/>
</dbReference>
<feature type="non-terminal residue" evidence="2">
    <location>
        <position position="60"/>
    </location>
</feature>
<evidence type="ECO:0000313" key="2">
    <source>
        <dbReference type="EMBL" id="GMI20669.1"/>
    </source>
</evidence>
<sequence length="60" mass="6348">MRISALLLLPLLASGFVAPGPLLRPGLQLPAATLDAPLALQPIHKFGKGVNGDCRDKKYL</sequence>
<reference evidence="2 3" key="1">
    <citation type="journal article" date="2023" name="Commun. Biol.">
        <title>Genome analysis of Parmales, the sister group of diatoms, reveals the evolutionary specialization of diatoms from phago-mixotrophs to photoautotrophs.</title>
        <authorList>
            <person name="Ban H."/>
            <person name="Sato S."/>
            <person name="Yoshikawa S."/>
            <person name="Yamada K."/>
            <person name="Nakamura Y."/>
            <person name="Ichinomiya M."/>
            <person name="Sato N."/>
            <person name="Blanc-Mathieu R."/>
            <person name="Endo H."/>
            <person name="Kuwata A."/>
            <person name="Ogata H."/>
        </authorList>
    </citation>
    <scope>NUCLEOTIDE SEQUENCE [LARGE SCALE GENOMIC DNA]</scope>
</reference>
<evidence type="ECO:0000313" key="3">
    <source>
        <dbReference type="Proteomes" id="UP001165060"/>
    </source>
</evidence>
<feature type="chain" id="PRO_5045159614" evidence="1">
    <location>
        <begin position="20"/>
        <end position="60"/>
    </location>
</feature>